<accession>A0A146LPT5</accession>
<feature type="transmembrane region" description="Helical" evidence="1">
    <location>
        <begin position="76"/>
        <end position="99"/>
    </location>
</feature>
<dbReference type="AlphaFoldDB" id="A0A146LPT5"/>
<gene>
    <name evidence="2" type="ORF">g.739</name>
</gene>
<dbReference type="EMBL" id="GDHC01009320">
    <property type="protein sequence ID" value="JAQ09309.1"/>
    <property type="molecule type" value="Transcribed_RNA"/>
</dbReference>
<feature type="transmembrane region" description="Helical" evidence="1">
    <location>
        <begin position="6"/>
        <end position="30"/>
    </location>
</feature>
<keyword evidence="1" id="KW-0472">Membrane</keyword>
<feature type="transmembrane region" description="Helical" evidence="1">
    <location>
        <begin position="111"/>
        <end position="132"/>
    </location>
</feature>
<protein>
    <submittedName>
        <fullName evidence="2">Uncharacterized protein</fullName>
    </submittedName>
</protein>
<keyword evidence="1" id="KW-0812">Transmembrane</keyword>
<proteinExistence type="predicted"/>
<evidence type="ECO:0000313" key="2">
    <source>
        <dbReference type="EMBL" id="JAQ09309.1"/>
    </source>
</evidence>
<evidence type="ECO:0000256" key="1">
    <source>
        <dbReference type="SAM" id="Phobius"/>
    </source>
</evidence>
<keyword evidence="1" id="KW-1133">Transmembrane helix</keyword>
<organism evidence="2">
    <name type="scientific">Lygus hesperus</name>
    <name type="common">Western plant bug</name>
    <dbReference type="NCBI Taxonomy" id="30085"/>
    <lineage>
        <taxon>Eukaryota</taxon>
        <taxon>Metazoa</taxon>
        <taxon>Ecdysozoa</taxon>
        <taxon>Arthropoda</taxon>
        <taxon>Hexapoda</taxon>
        <taxon>Insecta</taxon>
        <taxon>Pterygota</taxon>
        <taxon>Neoptera</taxon>
        <taxon>Paraneoptera</taxon>
        <taxon>Hemiptera</taxon>
        <taxon>Heteroptera</taxon>
        <taxon>Panheteroptera</taxon>
        <taxon>Cimicomorpha</taxon>
        <taxon>Miridae</taxon>
        <taxon>Mirini</taxon>
        <taxon>Lygus</taxon>
    </lineage>
</organism>
<feature type="transmembrane region" description="Helical" evidence="1">
    <location>
        <begin position="42"/>
        <end position="64"/>
    </location>
</feature>
<sequence>MWSVSVSFIITVLVAIASSNTVIAVVFVNGQRNIACGAATKAMCMLFVARVIRTFAVPATAFSVVNTVASMQLLQLTLSLIFSLICQSQIDLLFMYKFFTIAKYTHLLVKNDLFIVVLDAVLLSQQLCQFFFNTLPSALRAFVLFLSVTQLSFEVFYLLFYHHLVACSFLLDFLQGTYAFVMYQALVKHTNCDRKLSGIVAKVDMRHDTPATQA</sequence>
<reference evidence="2" key="1">
    <citation type="journal article" date="2016" name="Gigascience">
        <title>De novo construction of an expanded transcriptome assembly for the western tarnished plant bug, Lygus hesperus.</title>
        <authorList>
            <person name="Tassone E.E."/>
            <person name="Geib S.M."/>
            <person name="Hall B."/>
            <person name="Fabrick J.A."/>
            <person name="Brent C.S."/>
            <person name="Hull J.J."/>
        </authorList>
    </citation>
    <scope>NUCLEOTIDE SEQUENCE</scope>
</reference>
<name>A0A146LPT5_LYGHE</name>